<reference evidence="10 11" key="1">
    <citation type="submission" date="2024-01" db="EMBL/GenBank/DDBJ databases">
        <title>Genome assemblies of Stephania.</title>
        <authorList>
            <person name="Yang L."/>
        </authorList>
    </citation>
    <scope>NUCLEOTIDE SEQUENCE [LARGE SCALE GENOMIC DNA]</scope>
    <source>
        <strain evidence="10">JXDWG</strain>
        <tissue evidence="10">Leaf</tissue>
    </source>
</reference>
<feature type="region of interest" description="Disordered" evidence="7">
    <location>
        <begin position="378"/>
        <end position="431"/>
    </location>
</feature>
<organism evidence="10 11">
    <name type="scientific">Stephania cephalantha</name>
    <dbReference type="NCBI Taxonomy" id="152367"/>
    <lineage>
        <taxon>Eukaryota</taxon>
        <taxon>Viridiplantae</taxon>
        <taxon>Streptophyta</taxon>
        <taxon>Embryophyta</taxon>
        <taxon>Tracheophyta</taxon>
        <taxon>Spermatophyta</taxon>
        <taxon>Magnoliopsida</taxon>
        <taxon>Ranunculales</taxon>
        <taxon>Menispermaceae</taxon>
        <taxon>Menispermoideae</taxon>
        <taxon>Cissampelideae</taxon>
        <taxon>Stephania</taxon>
    </lineage>
</organism>
<dbReference type="PANTHER" id="PTHR12428">
    <property type="entry name" value="OXA1"/>
    <property type="match status" value="1"/>
</dbReference>
<evidence type="ECO:0000256" key="8">
    <source>
        <dbReference type="SAM" id="Phobius"/>
    </source>
</evidence>
<evidence type="ECO:0000256" key="6">
    <source>
        <dbReference type="RuleBase" id="RU003945"/>
    </source>
</evidence>
<dbReference type="InterPro" id="IPR028055">
    <property type="entry name" value="YidC/Oxa/ALB_C"/>
</dbReference>
<dbReference type="GO" id="GO:0010027">
    <property type="term" value="P:thylakoid membrane organization"/>
    <property type="evidence" value="ECO:0007669"/>
    <property type="project" value="TreeGrafter"/>
</dbReference>
<feature type="compositionally biased region" description="Polar residues" evidence="7">
    <location>
        <begin position="497"/>
        <end position="507"/>
    </location>
</feature>
<evidence type="ECO:0000256" key="2">
    <source>
        <dbReference type="ARBA" id="ARBA00010583"/>
    </source>
</evidence>
<feature type="transmembrane region" description="Helical" evidence="8">
    <location>
        <begin position="131"/>
        <end position="152"/>
    </location>
</feature>
<comment type="similarity">
    <text evidence="2">Belongs to the OXA1/ALB3/YidC (TC 2.A.9.2) family.</text>
</comment>
<feature type="compositionally biased region" description="Polar residues" evidence="7">
    <location>
        <begin position="447"/>
        <end position="468"/>
    </location>
</feature>
<feature type="compositionally biased region" description="Basic and acidic residues" evidence="7">
    <location>
        <begin position="536"/>
        <end position="549"/>
    </location>
</feature>
<evidence type="ECO:0000313" key="11">
    <source>
        <dbReference type="Proteomes" id="UP001419268"/>
    </source>
</evidence>
<dbReference type="GO" id="GO:0051205">
    <property type="term" value="P:protein insertion into membrane"/>
    <property type="evidence" value="ECO:0007669"/>
    <property type="project" value="TreeGrafter"/>
</dbReference>
<proteinExistence type="inferred from homology"/>
<sequence>MEGFLTLQSNTIVLKPSIRPHQITLASPNRTRFNFGFSNQKPSLRTSDSFVRFSMNSPMPPELPESIDGWVHDVFGRVEGLVYAIADAAASSAGSVDGDKQSGDWLSGVANLMESVLKVLKDGLSALHVPYAYGFAIILLTVLVKAATFPLTKKQVESAMAMRSLQPQVKAIQQRYAGDQERIQRETARLYKLAGVNPLAGCLPTLATIPVWIGLYRALSNVANEGFLTEGFFWIPSLAGPTTIAAKQNGSGFSWLFPFVDGQPPLGWPDTLAYLVLPVLLVVSQYVSVQIMQSSQVNDPNMKNSQAITKFLPLMIGYFALSVPSGLSLYWLTNNILSTTQQVWFQKLGGAKDPVKQLSEEIAEAEKQKLQQSAADLNLNKASESSVDKSSPGGLRPGERFKQLKEQEARKRQQMEEEKRKAAAQGSEIINEVHKNEKLTIKAEDGITSSDSIDTGDQGTQSVSATHSYAEHSSNDQSEVPESRIENGGFAGDNKIRGTNGQHSFENLNKADGEVEIHTGANSANATVSGEGAQAQHEKFKQLTKRDED</sequence>
<feature type="transmembrane region" description="Helical" evidence="8">
    <location>
        <begin position="272"/>
        <end position="291"/>
    </location>
</feature>
<accession>A0AAP0F2U5</accession>
<protein>
    <recommendedName>
        <fullName evidence="9">Membrane insertase YidC/Oxa/ALB C-terminal domain-containing protein</fullName>
    </recommendedName>
</protein>
<dbReference type="InterPro" id="IPR047196">
    <property type="entry name" value="YidC_ALB_C"/>
</dbReference>
<dbReference type="AlphaFoldDB" id="A0AAP0F2U5"/>
<evidence type="ECO:0000256" key="7">
    <source>
        <dbReference type="SAM" id="MobiDB-lite"/>
    </source>
</evidence>
<evidence type="ECO:0000256" key="4">
    <source>
        <dbReference type="ARBA" id="ARBA00022989"/>
    </source>
</evidence>
<feature type="compositionally biased region" description="Polar residues" evidence="7">
    <location>
        <begin position="378"/>
        <end position="389"/>
    </location>
</feature>
<dbReference type="CDD" id="cd20070">
    <property type="entry name" value="5TM_YidC_Alb3"/>
    <property type="match status" value="1"/>
</dbReference>
<name>A0AAP0F2U5_9MAGN</name>
<keyword evidence="4 8" id="KW-1133">Transmembrane helix</keyword>
<dbReference type="NCBIfam" id="TIGR03592">
    <property type="entry name" value="yidC_oxa1_cterm"/>
    <property type="match status" value="1"/>
</dbReference>
<dbReference type="Pfam" id="PF02096">
    <property type="entry name" value="60KD_IMP"/>
    <property type="match status" value="1"/>
</dbReference>
<dbReference type="PANTHER" id="PTHR12428:SF14">
    <property type="entry name" value="ALBINO3-LIKE PROTEIN 1, CHLOROPLASTIC"/>
    <property type="match status" value="1"/>
</dbReference>
<feature type="domain" description="Membrane insertase YidC/Oxa/ALB C-terminal" evidence="9">
    <location>
        <begin position="133"/>
        <end position="347"/>
    </location>
</feature>
<dbReference type="InterPro" id="IPR001708">
    <property type="entry name" value="YidC/ALB3/OXA1/COX18"/>
</dbReference>
<feature type="transmembrane region" description="Helical" evidence="8">
    <location>
        <begin position="311"/>
        <end position="332"/>
    </location>
</feature>
<dbReference type="GO" id="GO:0009535">
    <property type="term" value="C:chloroplast thylakoid membrane"/>
    <property type="evidence" value="ECO:0007669"/>
    <property type="project" value="TreeGrafter"/>
</dbReference>
<keyword evidence="3 6" id="KW-0812">Transmembrane</keyword>
<feature type="region of interest" description="Disordered" evidence="7">
    <location>
        <begin position="446"/>
        <end position="549"/>
    </location>
</feature>
<evidence type="ECO:0000256" key="1">
    <source>
        <dbReference type="ARBA" id="ARBA00004141"/>
    </source>
</evidence>
<comment type="similarity">
    <text evidence="6">Belongs to the OXA1/ALB3/YidC family.</text>
</comment>
<dbReference type="Proteomes" id="UP001419268">
    <property type="component" value="Unassembled WGS sequence"/>
</dbReference>
<evidence type="ECO:0000256" key="5">
    <source>
        <dbReference type="ARBA" id="ARBA00023136"/>
    </source>
</evidence>
<evidence type="ECO:0000259" key="9">
    <source>
        <dbReference type="Pfam" id="PF02096"/>
    </source>
</evidence>
<keyword evidence="11" id="KW-1185">Reference proteome</keyword>
<dbReference type="GO" id="GO:0072598">
    <property type="term" value="P:protein localization to chloroplast"/>
    <property type="evidence" value="ECO:0007669"/>
    <property type="project" value="TreeGrafter"/>
</dbReference>
<gene>
    <name evidence="10" type="ORF">Scep_021119</name>
</gene>
<evidence type="ECO:0000313" key="10">
    <source>
        <dbReference type="EMBL" id="KAK9104275.1"/>
    </source>
</evidence>
<comment type="subcellular location">
    <subcellularLocation>
        <location evidence="1 6">Membrane</location>
        <topology evidence="1 6">Multi-pass membrane protein</topology>
    </subcellularLocation>
</comment>
<evidence type="ECO:0000256" key="3">
    <source>
        <dbReference type="ARBA" id="ARBA00022692"/>
    </source>
</evidence>
<dbReference type="GO" id="GO:0032977">
    <property type="term" value="F:membrane insertase activity"/>
    <property type="evidence" value="ECO:0007669"/>
    <property type="project" value="InterPro"/>
</dbReference>
<keyword evidence="5 8" id="KW-0472">Membrane</keyword>
<dbReference type="EMBL" id="JBBNAG010000009">
    <property type="protein sequence ID" value="KAK9104275.1"/>
    <property type="molecule type" value="Genomic_DNA"/>
</dbReference>
<feature type="transmembrane region" description="Helical" evidence="8">
    <location>
        <begin position="190"/>
        <end position="213"/>
    </location>
</feature>
<feature type="compositionally biased region" description="Basic and acidic residues" evidence="7">
    <location>
        <begin position="397"/>
        <end position="421"/>
    </location>
</feature>
<comment type="caution">
    <text evidence="10">The sequence shown here is derived from an EMBL/GenBank/DDBJ whole genome shotgun (WGS) entry which is preliminary data.</text>
</comment>